<accession>A0AAE3IVY3</accession>
<dbReference type="GO" id="GO:0009229">
    <property type="term" value="P:thiamine diphosphate biosynthetic process"/>
    <property type="evidence" value="ECO:0007669"/>
    <property type="project" value="UniProtKB-UniRule"/>
</dbReference>
<evidence type="ECO:0000256" key="5">
    <source>
        <dbReference type="ARBA" id="ARBA00022723"/>
    </source>
</evidence>
<dbReference type="Pfam" id="PF02110">
    <property type="entry name" value="HK"/>
    <property type="match status" value="1"/>
</dbReference>
<evidence type="ECO:0000256" key="9">
    <source>
        <dbReference type="ARBA" id="ARBA00022842"/>
    </source>
</evidence>
<dbReference type="Gene3D" id="3.40.1190.20">
    <property type="match status" value="1"/>
</dbReference>
<evidence type="ECO:0000256" key="2">
    <source>
        <dbReference type="ARBA" id="ARBA00001946"/>
    </source>
</evidence>
<feature type="binding site" evidence="11">
    <location>
        <position position="194"/>
    </location>
    <ligand>
        <name>substrate</name>
    </ligand>
</feature>
<keyword evidence="13" id="KW-1185">Reference proteome</keyword>
<dbReference type="CDD" id="cd01170">
    <property type="entry name" value="THZ_kinase"/>
    <property type="match status" value="1"/>
</dbReference>
<dbReference type="PANTHER" id="PTHR20858:SF17">
    <property type="entry name" value="HYDROXYMETHYLPYRIMIDINE_PHOSPHOMETHYLPYRIMIDINE KINASE THI20-RELATED"/>
    <property type="match status" value="1"/>
</dbReference>
<keyword evidence="10 11" id="KW-0784">Thiamine biosynthesis</keyword>
<keyword evidence="5 11" id="KW-0479">Metal-binding</keyword>
<dbReference type="NCBIfam" id="NF006830">
    <property type="entry name" value="PRK09355.1"/>
    <property type="match status" value="1"/>
</dbReference>
<sequence>MEKHKVIEIVNRVRETKPLIHNMTNIVVANFTANGLLALGASPVMASYEGEVADMAKIAGGLLLNIGTIHQQELDAMIIAGKSANVHQVPVVFDPVGIGATPYRTIASEKILQEVNVSIIRGNLAEISQLIGEQGEIKGVDGGEVYGNAIEITRRAAEHLRAVVIATGKDDIISDGTRTFVVHNGHPILTKVTGTGCLLSSVVAAFAAVERDFVQAAVAALIFYGVVAEVAAEKTVANGTGSFQIEFLNQLSNVSAKEIEQYGSFEQL</sequence>
<dbReference type="RefSeq" id="WP_263073668.1">
    <property type="nucleotide sequence ID" value="NZ_JAOUSF010000004.1"/>
</dbReference>
<dbReference type="SUPFAM" id="SSF53613">
    <property type="entry name" value="Ribokinase-like"/>
    <property type="match status" value="1"/>
</dbReference>
<dbReference type="GO" id="GO:0009228">
    <property type="term" value="P:thiamine biosynthetic process"/>
    <property type="evidence" value="ECO:0007669"/>
    <property type="project" value="UniProtKB-KW"/>
</dbReference>
<keyword evidence="9 11" id="KW-0460">Magnesium</keyword>
<evidence type="ECO:0000256" key="3">
    <source>
        <dbReference type="ARBA" id="ARBA00004868"/>
    </source>
</evidence>
<comment type="catalytic activity">
    <reaction evidence="1 11">
        <text>5-(2-hydroxyethyl)-4-methylthiazole + ATP = 4-methyl-5-(2-phosphooxyethyl)-thiazole + ADP + H(+)</text>
        <dbReference type="Rhea" id="RHEA:24212"/>
        <dbReference type="ChEBI" id="CHEBI:15378"/>
        <dbReference type="ChEBI" id="CHEBI:17957"/>
        <dbReference type="ChEBI" id="CHEBI:30616"/>
        <dbReference type="ChEBI" id="CHEBI:58296"/>
        <dbReference type="ChEBI" id="CHEBI:456216"/>
        <dbReference type="EC" id="2.7.1.50"/>
    </reaction>
</comment>
<evidence type="ECO:0000256" key="1">
    <source>
        <dbReference type="ARBA" id="ARBA00001771"/>
    </source>
</evidence>
<evidence type="ECO:0000313" key="12">
    <source>
        <dbReference type="EMBL" id="MCU9614389.1"/>
    </source>
</evidence>
<feature type="binding site" evidence="11">
    <location>
        <position position="167"/>
    </location>
    <ligand>
        <name>ATP</name>
        <dbReference type="ChEBI" id="CHEBI:30616"/>
    </ligand>
</feature>
<protein>
    <recommendedName>
        <fullName evidence="11">Hydroxyethylthiazole kinase</fullName>
        <ecNumber evidence="11">2.7.1.50</ecNumber>
    </recommendedName>
    <alternativeName>
        <fullName evidence="11">4-methyl-5-beta-hydroxyethylthiazole kinase</fullName>
        <shortName evidence="11">TH kinase</shortName>
        <shortName evidence="11">Thz kinase</shortName>
    </alternativeName>
</protein>
<dbReference type="InterPro" id="IPR029056">
    <property type="entry name" value="Ribokinase-like"/>
</dbReference>
<dbReference type="PIRSF" id="PIRSF000513">
    <property type="entry name" value="Thz_kinase"/>
    <property type="match status" value="1"/>
</dbReference>
<dbReference type="GO" id="GO:0000287">
    <property type="term" value="F:magnesium ion binding"/>
    <property type="evidence" value="ECO:0007669"/>
    <property type="project" value="UniProtKB-UniRule"/>
</dbReference>
<keyword evidence="7 11" id="KW-0418">Kinase</keyword>
<gene>
    <name evidence="11 12" type="primary">thiM</name>
    <name evidence="12" type="ORF">OEV98_12665</name>
</gene>
<evidence type="ECO:0000256" key="11">
    <source>
        <dbReference type="HAMAP-Rule" id="MF_00228"/>
    </source>
</evidence>
<dbReference type="Proteomes" id="UP001209318">
    <property type="component" value="Unassembled WGS sequence"/>
</dbReference>
<dbReference type="GO" id="GO:0005524">
    <property type="term" value="F:ATP binding"/>
    <property type="evidence" value="ECO:0007669"/>
    <property type="project" value="UniProtKB-UniRule"/>
</dbReference>
<feature type="binding site" evidence="11">
    <location>
        <position position="121"/>
    </location>
    <ligand>
        <name>ATP</name>
        <dbReference type="ChEBI" id="CHEBI:30616"/>
    </ligand>
</feature>
<dbReference type="InterPro" id="IPR000417">
    <property type="entry name" value="Hyethyz_kinase"/>
</dbReference>
<dbReference type="PRINTS" id="PR01099">
    <property type="entry name" value="HYETHTZKNASE"/>
</dbReference>
<organism evidence="12 13">
    <name type="scientific">Perspicuibacillus lycopersici</name>
    <dbReference type="NCBI Taxonomy" id="1325689"/>
    <lineage>
        <taxon>Bacteria</taxon>
        <taxon>Bacillati</taxon>
        <taxon>Bacillota</taxon>
        <taxon>Bacilli</taxon>
        <taxon>Bacillales</taxon>
        <taxon>Bacillaceae</taxon>
        <taxon>Perspicuibacillus</taxon>
    </lineage>
</organism>
<keyword evidence="6 11" id="KW-0547">Nucleotide-binding</keyword>
<dbReference type="HAMAP" id="MF_00228">
    <property type="entry name" value="Thz_kinase"/>
    <property type="match status" value="1"/>
</dbReference>
<comment type="similarity">
    <text evidence="11">Belongs to the Thz kinase family.</text>
</comment>
<comment type="cofactor">
    <cofactor evidence="2 11">
        <name>Mg(2+)</name>
        <dbReference type="ChEBI" id="CHEBI:18420"/>
    </cofactor>
</comment>
<dbReference type="GO" id="GO:0008972">
    <property type="term" value="F:phosphomethylpyrimidine kinase activity"/>
    <property type="evidence" value="ECO:0007669"/>
    <property type="project" value="TreeGrafter"/>
</dbReference>
<comment type="pathway">
    <text evidence="3 11">Cofactor biosynthesis; thiamine diphosphate biosynthesis; 4-methyl-5-(2-phosphoethyl)-thiazole from 5-(2-hydroxyethyl)-4-methylthiazole: step 1/1.</text>
</comment>
<dbReference type="AlphaFoldDB" id="A0AAE3IVY3"/>
<evidence type="ECO:0000256" key="10">
    <source>
        <dbReference type="ARBA" id="ARBA00022977"/>
    </source>
</evidence>
<dbReference type="GO" id="GO:0008902">
    <property type="term" value="F:hydroxymethylpyrimidine kinase activity"/>
    <property type="evidence" value="ECO:0007669"/>
    <property type="project" value="TreeGrafter"/>
</dbReference>
<comment type="caution">
    <text evidence="12">The sequence shown here is derived from an EMBL/GenBank/DDBJ whole genome shotgun (WGS) entry which is preliminary data.</text>
</comment>
<keyword evidence="8 11" id="KW-0067">ATP-binding</keyword>
<dbReference type="EMBL" id="JAOUSF010000004">
    <property type="protein sequence ID" value="MCU9614389.1"/>
    <property type="molecule type" value="Genomic_DNA"/>
</dbReference>
<evidence type="ECO:0000313" key="13">
    <source>
        <dbReference type="Proteomes" id="UP001209318"/>
    </source>
</evidence>
<reference evidence="12" key="1">
    <citation type="submission" date="2022-10" db="EMBL/GenBank/DDBJ databases">
        <title>Description of Fervidibacillus gen. nov. in the family Fervidibacillaceae fam. nov. with two species, Fervidibacillus albus sp. nov., and Fervidibacillus halotolerans sp. nov., isolated from tidal flat sediments.</title>
        <authorList>
            <person name="Kwon K.K."/>
            <person name="Yang S.-H."/>
        </authorList>
    </citation>
    <scope>NUCLEOTIDE SEQUENCE</scope>
    <source>
        <strain evidence="12">JCM 19140</strain>
    </source>
</reference>
<evidence type="ECO:0000256" key="6">
    <source>
        <dbReference type="ARBA" id="ARBA00022741"/>
    </source>
</evidence>
<proteinExistence type="inferred from homology"/>
<dbReference type="PANTHER" id="PTHR20858">
    <property type="entry name" value="PHOSPHOMETHYLPYRIMIDINE KINASE"/>
    <property type="match status" value="1"/>
</dbReference>
<feature type="binding site" evidence="11">
    <location>
        <position position="45"/>
    </location>
    <ligand>
        <name>substrate</name>
    </ligand>
</feature>
<evidence type="ECO:0000256" key="7">
    <source>
        <dbReference type="ARBA" id="ARBA00022777"/>
    </source>
</evidence>
<evidence type="ECO:0000256" key="4">
    <source>
        <dbReference type="ARBA" id="ARBA00022679"/>
    </source>
</evidence>
<dbReference type="GO" id="GO:0005829">
    <property type="term" value="C:cytosol"/>
    <property type="evidence" value="ECO:0007669"/>
    <property type="project" value="TreeGrafter"/>
</dbReference>
<comment type="function">
    <text evidence="11">Catalyzes the phosphorylation of the hydroxyl group of 4-methyl-5-beta-hydroxyethylthiazole (THZ).</text>
</comment>
<dbReference type="NCBIfam" id="TIGR00694">
    <property type="entry name" value="thiM"/>
    <property type="match status" value="1"/>
</dbReference>
<dbReference type="EC" id="2.7.1.50" evidence="11"/>
<evidence type="ECO:0000256" key="8">
    <source>
        <dbReference type="ARBA" id="ARBA00022840"/>
    </source>
</evidence>
<keyword evidence="4 11" id="KW-0808">Transferase</keyword>
<name>A0AAE3IVY3_9BACI</name>
<dbReference type="GO" id="GO:0004417">
    <property type="term" value="F:hydroxyethylthiazole kinase activity"/>
    <property type="evidence" value="ECO:0007669"/>
    <property type="project" value="UniProtKB-UniRule"/>
</dbReference>